<organism evidence="2 3">
    <name type="scientific">Methanobrevibacter thaueri</name>
    <dbReference type="NCBI Taxonomy" id="190975"/>
    <lineage>
        <taxon>Archaea</taxon>
        <taxon>Methanobacteriati</taxon>
        <taxon>Methanobacteriota</taxon>
        <taxon>Methanomada group</taxon>
        <taxon>Methanobacteria</taxon>
        <taxon>Methanobacteriales</taxon>
        <taxon>Methanobacteriaceae</taxon>
        <taxon>Methanobrevibacter</taxon>
    </lineage>
</organism>
<evidence type="ECO:0000313" key="2">
    <source>
        <dbReference type="EMBL" id="MBE6501629.1"/>
    </source>
</evidence>
<dbReference type="RefSeq" id="WP_303738733.1">
    <property type="nucleotide sequence ID" value="NZ_SUTK01000014.1"/>
</dbReference>
<sequence length="126" mass="14391">MNSIKLKPEINELYTLNEFILNELSQENLQVNLIVEEIFVNIVNYSGTDYIIVEAEYEDSTLTLEFIDNGMEFNPLSMEDPEPSENIEEAQIGGLGIFFAKELSDGLEYYYENGENHLIIIKNGVS</sequence>
<keyword evidence="2" id="KW-0067">ATP-binding</keyword>
<evidence type="ECO:0000313" key="3">
    <source>
        <dbReference type="Proteomes" id="UP000783037"/>
    </source>
</evidence>
<keyword evidence="2" id="KW-0547">Nucleotide-binding</keyword>
<reference evidence="2" key="1">
    <citation type="submission" date="2019-04" db="EMBL/GenBank/DDBJ databases">
        <title>Evolution of Biomass-Degrading Anaerobic Consortia Revealed by Metagenomics.</title>
        <authorList>
            <person name="Peng X."/>
        </authorList>
    </citation>
    <scope>NUCLEOTIDE SEQUENCE</scope>
    <source>
        <strain evidence="2">SIG18</strain>
    </source>
</reference>
<dbReference type="Proteomes" id="UP000783037">
    <property type="component" value="Unassembled WGS sequence"/>
</dbReference>
<dbReference type="Pfam" id="PF13581">
    <property type="entry name" value="HATPase_c_2"/>
    <property type="match status" value="1"/>
</dbReference>
<gene>
    <name evidence="2" type="ORF">E7Z79_04230</name>
</gene>
<accession>A0A8T3V9T9</accession>
<name>A0A8T3V9T9_9EURY</name>
<evidence type="ECO:0000259" key="1">
    <source>
        <dbReference type="Pfam" id="PF13581"/>
    </source>
</evidence>
<dbReference type="CDD" id="cd16936">
    <property type="entry name" value="HATPase_RsbW-like"/>
    <property type="match status" value="1"/>
</dbReference>
<proteinExistence type="predicted"/>
<dbReference type="InterPro" id="IPR036890">
    <property type="entry name" value="HATPase_C_sf"/>
</dbReference>
<dbReference type="SUPFAM" id="SSF55874">
    <property type="entry name" value="ATPase domain of HSP90 chaperone/DNA topoisomerase II/histidine kinase"/>
    <property type="match status" value="1"/>
</dbReference>
<dbReference type="GO" id="GO:0005524">
    <property type="term" value="F:ATP binding"/>
    <property type="evidence" value="ECO:0007669"/>
    <property type="project" value="UniProtKB-KW"/>
</dbReference>
<dbReference type="EMBL" id="SUTK01000014">
    <property type="protein sequence ID" value="MBE6501629.1"/>
    <property type="molecule type" value="Genomic_DNA"/>
</dbReference>
<comment type="caution">
    <text evidence="2">The sequence shown here is derived from an EMBL/GenBank/DDBJ whole genome shotgun (WGS) entry which is preliminary data.</text>
</comment>
<protein>
    <submittedName>
        <fullName evidence="2">ATP-binding protein</fullName>
    </submittedName>
</protein>
<dbReference type="AlphaFoldDB" id="A0A8T3V9T9"/>
<dbReference type="Gene3D" id="3.30.565.10">
    <property type="entry name" value="Histidine kinase-like ATPase, C-terminal domain"/>
    <property type="match status" value="1"/>
</dbReference>
<dbReference type="InterPro" id="IPR003594">
    <property type="entry name" value="HATPase_dom"/>
</dbReference>
<feature type="domain" description="Histidine kinase/HSP90-like ATPase" evidence="1">
    <location>
        <begin position="24"/>
        <end position="122"/>
    </location>
</feature>